<name>B8D4S8_DESA1</name>
<dbReference type="HOGENOM" id="CLU_905009_0_0_2"/>
<reference evidence="2 3" key="1">
    <citation type="journal article" date="2009" name="J. Bacteriol.">
        <title>Complete genome sequence of the anaerobic, protein-degrading hyperthermophilic crenarchaeon Desulfurococcus kamchatkensis.</title>
        <authorList>
            <person name="Ravin N.V."/>
            <person name="Mardanov A.V."/>
            <person name="Beletsky A.V."/>
            <person name="Kublanov I.V."/>
            <person name="Kolganova T.V."/>
            <person name="Lebedinsky A.V."/>
            <person name="Chernyh N.A."/>
            <person name="Bonch-Osmolovskaya E.A."/>
            <person name="Skryabin K.G."/>
        </authorList>
    </citation>
    <scope>NUCLEOTIDE SEQUENCE [LARGE SCALE GENOMIC DNA]</scope>
    <source>
        <strain evidence="3">DSM 18924 / JCM 16383 / VKM B-2413 / 1221n</strain>
    </source>
</reference>
<sequence>MLRLVRRIYSWSRADPVDEELRGWNWDKPPLKPRAYLDLGVWEVSSKYCGTRRDLWLRRKMGVVVEPSESMAKGKMVHEAITTALREAGRYLSNGLEVWSAYEAAKEKWRRIDTGGSRENARLVEKIYKSTLLSILGEAAYEEALYGSRRPPLAISEYRVDGSNLGLAPNLSADLVAEGGVILDIKYGAPREFHKLSLTGYALALESEYEVPYDYGILIYIQGYLESLKINIKPIYINSYLRRYFIEERDEIIDMLIENREPPRDSACNPSCPFYKVCNK</sequence>
<dbReference type="STRING" id="490899.DKAM_0783"/>
<dbReference type="Gene3D" id="3.90.320.10">
    <property type="match status" value="1"/>
</dbReference>
<dbReference type="KEGG" id="dka:DKAM_0783"/>
<comment type="cofactor">
    <cofactor evidence="1">
        <name>Mn(2+)</name>
        <dbReference type="ChEBI" id="CHEBI:29035"/>
    </cofactor>
</comment>
<evidence type="ECO:0000313" key="3">
    <source>
        <dbReference type="Proteomes" id="UP000006903"/>
    </source>
</evidence>
<dbReference type="eggNOG" id="arCOG04195">
    <property type="taxonomic scope" value="Archaea"/>
</dbReference>
<dbReference type="EMBL" id="CP001140">
    <property type="protein sequence ID" value="ACL11109.1"/>
    <property type="molecule type" value="Genomic_DNA"/>
</dbReference>
<dbReference type="Pfam" id="PF06023">
    <property type="entry name" value="Csa1"/>
    <property type="match status" value="1"/>
</dbReference>
<evidence type="ECO:0000256" key="1">
    <source>
        <dbReference type="ARBA" id="ARBA00001936"/>
    </source>
</evidence>
<protein>
    <submittedName>
        <fullName evidence="2">CRISPR-associated protein, Csa1 family</fullName>
    </submittedName>
</protein>
<dbReference type="NCBIfam" id="TIGR01896">
    <property type="entry name" value="cas_AF1879"/>
    <property type="match status" value="1"/>
</dbReference>
<dbReference type="InterPro" id="IPR011604">
    <property type="entry name" value="PDDEXK-like_dom_sf"/>
</dbReference>
<evidence type="ECO:0000313" key="2">
    <source>
        <dbReference type="EMBL" id="ACL11109.1"/>
    </source>
</evidence>
<accession>B8D4S8</accession>
<dbReference type="InterPro" id="IPR009260">
    <property type="entry name" value="CRISPR-ass_Csa1"/>
</dbReference>
<dbReference type="AlphaFoldDB" id="B8D4S8"/>
<organism evidence="2 3">
    <name type="scientific">Desulfurococcus amylolyticus (strain DSM 18924 / JCM 16383 / VKM B-2413 / 1221n)</name>
    <name type="common">Desulfurococcus kamchatkensis</name>
    <dbReference type="NCBI Taxonomy" id="490899"/>
    <lineage>
        <taxon>Archaea</taxon>
        <taxon>Thermoproteota</taxon>
        <taxon>Thermoprotei</taxon>
        <taxon>Desulfurococcales</taxon>
        <taxon>Desulfurococcaceae</taxon>
        <taxon>Desulfurococcus</taxon>
    </lineage>
</organism>
<dbReference type="Proteomes" id="UP000006903">
    <property type="component" value="Chromosome"/>
</dbReference>
<proteinExistence type="predicted"/>
<gene>
    <name evidence="2" type="ordered locus">DKAM_0783</name>
</gene>